<reference evidence="2" key="1">
    <citation type="journal article" date="2020" name="G3 (Bethesda)">
        <title>High-Quality Assemblies for Three Invasive Social Wasps from the &lt;i&gt;Vespula&lt;/i&gt; Genus.</title>
        <authorList>
            <person name="Harrop T.W.R."/>
            <person name="Guhlin J."/>
            <person name="McLaughlin G.M."/>
            <person name="Permina E."/>
            <person name="Stockwell P."/>
            <person name="Gilligan J."/>
            <person name="Le Lec M.F."/>
            <person name="Gruber M.A.M."/>
            <person name="Quinn O."/>
            <person name="Lovegrove M."/>
            <person name="Duncan E.J."/>
            <person name="Remnant E.J."/>
            <person name="Van Eeckhoven J."/>
            <person name="Graham B."/>
            <person name="Knapp R.A."/>
            <person name="Langford K.W."/>
            <person name="Kronenberg Z."/>
            <person name="Press M.O."/>
            <person name="Eacker S.M."/>
            <person name="Wilson-Rankin E.E."/>
            <person name="Purcell J."/>
            <person name="Lester P.J."/>
            <person name="Dearden P.K."/>
        </authorList>
    </citation>
    <scope>NUCLEOTIDE SEQUENCE</scope>
    <source>
        <strain evidence="2">Linc-1</strain>
    </source>
</reference>
<dbReference type="Proteomes" id="UP000617340">
    <property type="component" value="Unassembled WGS sequence"/>
</dbReference>
<feature type="region of interest" description="Disordered" evidence="1">
    <location>
        <begin position="105"/>
        <end position="146"/>
    </location>
</feature>
<dbReference type="EMBL" id="JACSDZ010000017">
    <property type="protein sequence ID" value="KAF7384791.1"/>
    <property type="molecule type" value="Genomic_DNA"/>
</dbReference>
<evidence type="ECO:0000313" key="2">
    <source>
        <dbReference type="EMBL" id="KAF7384791.1"/>
    </source>
</evidence>
<protein>
    <submittedName>
        <fullName evidence="2">Uncharacterized protein</fullName>
    </submittedName>
</protein>
<evidence type="ECO:0000256" key="1">
    <source>
        <dbReference type="SAM" id="MobiDB-lite"/>
    </source>
</evidence>
<organism evidence="2 3">
    <name type="scientific">Vespula germanica</name>
    <name type="common">German yellow jacket</name>
    <name type="synonym">Paravespula germanica</name>
    <dbReference type="NCBI Taxonomy" id="30212"/>
    <lineage>
        <taxon>Eukaryota</taxon>
        <taxon>Metazoa</taxon>
        <taxon>Ecdysozoa</taxon>
        <taxon>Arthropoda</taxon>
        <taxon>Hexapoda</taxon>
        <taxon>Insecta</taxon>
        <taxon>Pterygota</taxon>
        <taxon>Neoptera</taxon>
        <taxon>Endopterygota</taxon>
        <taxon>Hymenoptera</taxon>
        <taxon>Apocrita</taxon>
        <taxon>Aculeata</taxon>
        <taxon>Vespoidea</taxon>
        <taxon>Vespidae</taxon>
        <taxon>Vespinae</taxon>
        <taxon>Vespula</taxon>
    </lineage>
</organism>
<evidence type="ECO:0000313" key="3">
    <source>
        <dbReference type="Proteomes" id="UP000617340"/>
    </source>
</evidence>
<gene>
    <name evidence="2" type="ORF">HZH68_014403</name>
</gene>
<proteinExistence type="predicted"/>
<comment type="caution">
    <text evidence="2">The sequence shown here is derived from an EMBL/GenBank/DDBJ whole genome shotgun (WGS) entry which is preliminary data.</text>
</comment>
<keyword evidence="3" id="KW-1185">Reference proteome</keyword>
<name>A0A834JBX8_VESGE</name>
<feature type="compositionally biased region" description="Basic and acidic residues" evidence="1">
    <location>
        <begin position="105"/>
        <end position="140"/>
    </location>
</feature>
<dbReference type="AlphaFoldDB" id="A0A834JBX8"/>
<accession>A0A834JBX8</accession>
<sequence length="146" mass="16922">MQTNTSSGRTKFEEKQEGILTLKVRSSKIKSLEFIGKSNMARRHSGGPLVTARKSIESIIESRARIEDGILRATPSNGCDFWKGQSESRGNVLRDLLDDIRADSLRNHRDADNDRRVERKNRVPRDKLSHSRHRYSDNRHDIRRNR</sequence>